<keyword evidence="2" id="KW-1133">Transmembrane helix</keyword>
<feature type="transmembrane region" description="Helical" evidence="2">
    <location>
        <begin position="161"/>
        <end position="185"/>
    </location>
</feature>
<name>A0ABR9VU46_9SYNC</name>
<reference evidence="3 4" key="1">
    <citation type="submission" date="2020-10" db="EMBL/GenBank/DDBJ databases">
        <authorList>
            <person name="Castelo-Branco R."/>
            <person name="Eusebio N."/>
            <person name="Adriana R."/>
            <person name="Vieira A."/>
            <person name="Brugerolle De Fraissinette N."/>
            <person name="Rezende De Castro R."/>
            <person name="Schneider M.P."/>
            <person name="Vasconcelos V."/>
            <person name="Leao P.N."/>
        </authorList>
    </citation>
    <scope>NUCLEOTIDE SEQUENCE [LARGE SCALE GENOMIC DNA]</scope>
    <source>
        <strain evidence="3 4">LEGE 00031</strain>
    </source>
</reference>
<sequence>MNIQRPYRLPNCTLTLEGMASGTDPSSSNEDLQIILNARCQFLGTNQSLEGGRAFLEALAKAVNSYAQGCLSGIPHPTETRGENGEWAELTPLPDQALHRLVWHPPADESSEAIAVDLSTVELFDLVEAVDQFIGDRHTLPDFSLTLEPLSRRHRQPDEPFVQRAIPASLGALGLAVFALVIYWLPIPEIREPEVNPGNTPDLIQPGNGNPTDGPTP</sequence>
<keyword evidence="2" id="KW-0472">Membrane</keyword>
<evidence type="ECO:0000313" key="3">
    <source>
        <dbReference type="EMBL" id="MBE9254862.1"/>
    </source>
</evidence>
<organism evidence="3 4">
    <name type="scientific">Synechocystis salina LEGE 00031</name>
    <dbReference type="NCBI Taxonomy" id="1828736"/>
    <lineage>
        <taxon>Bacteria</taxon>
        <taxon>Bacillati</taxon>
        <taxon>Cyanobacteriota</taxon>
        <taxon>Cyanophyceae</taxon>
        <taxon>Synechococcales</taxon>
        <taxon>Merismopediaceae</taxon>
        <taxon>Synechocystis</taxon>
    </lineage>
</organism>
<dbReference type="EMBL" id="JADEVV010000041">
    <property type="protein sequence ID" value="MBE9254862.1"/>
    <property type="molecule type" value="Genomic_DNA"/>
</dbReference>
<keyword evidence="2" id="KW-0812">Transmembrane</keyword>
<dbReference type="Pfam" id="PF14233">
    <property type="entry name" value="DUF4335"/>
    <property type="match status" value="1"/>
</dbReference>
<proteinExistence type="predicted"/>
<gene>
    <name evidence="3" type="ORF">IQ217_13640</name>
</gene>
<feature type="compositionally biased region" description="Low complexity" evidence="1">
    <location>
        <begin position="206"/>
        <end position="217"/>
    </location>
</feature>
<keyword evidence="4" id="KW-1185">Reference proteome</keyword>
<comment type="caution">
    <text evidence="3">The sequence shown here is derived from an EMBL/GenBank/DDBJ whole genome shotgun (WGS) entry which is preliminary data.</text>
</comment>
<feature type="region of interest" description="Disordered" evidence="1">
    <location>
        <begin position="196"/>
        <end position="217"/>
    </location>
</feature>
<evidence type="ECO:0000256" key="2">
    <source>
        <dbReference type="SAM" id="Phobius"/>
    </source>
</evidence>
<dbReference type="Proteomes" id="UP000658720">
    <property type="component" value="Unassembled WGS sequence"/>
</dbReference>
<dbReference type="InterPro" id="IPR025569">
    <property type="entry name" value="DUF4335"/>
</dbReference>
<accession>A0ABR9VU46</accession>
<evidence type="ECO:0000313" key="4">
    <source>
        <dbReference type="Proteomes" id="UP000658720"/>
    </source>
</evidence>
<dbReference type="RefSeq" id="WP_194020363.1">
    <property type="nucleotide sequence ID" value="NZ_JADEVV010000041.1"/>
</dbReference>
<protein>
    <submittedName>
        <fullName evidence="3">DUF4335 domain-containing protein</fullName>
    </submittedName>
</protein>
<evidence type="ECO:0000256" key="1">
    <source>
        <dbReference type="SAM" id="MobiDB-lite"/>
    </source>
</evidence>